<dbReference type="KEGG" id="vg:3294705"/>
<proteinExistence type="predicted"/>
<dbReference type="GO" id="GO:0098015">
    <property type="term" value="C:virus tail"/>
    <property type="evidence" value="ECO:0007669"/>
    <property type="project" value="UniProtKB-KW"/>
</dbReference>
<evidence type="ECO:0000313" key="6">
    <source>
        <dbReference type="Proteomes" id="UP000258925"/>
    </source>
</evidence>
<dbReference type="EMBL" id="GU071093">
    <property type="protein sequence ID" value="ACY76238.1"/>
    <property type="molecule type" value="Genomic_DNA"/>
</dbReference>
<evidence type="ECO:0000256" key="2">
    <source>
        <dbReference type="ARBA" id="ARBA00022732"/>
    </source>
</evidence>
<evidence type="ECO:0000259" key="4">
    <source>
        <dbReference type="Pfam" id="PF03906"/>
    </source>
</evidence>
<comment type="subcellular location">
    <subcellularLocation>
        <location evidence="1">Virion</location>
    </subcellularLocation>
</comment>
<evidence type="ECO:0000256" key="3">
    <source>
        <dbReference type="ARBA" id="ARBA00022844"/>
    </source>
</evidence>
<accession>D1LWH9</accession>
<dbReference type="InterPro" id="IPR005604">
    <property type="entry name" value="Phage_T7_tail_fibre-like_N"/>
</dbReference>
<evidence type="ECO:0000256" key="1">
    <source>
        <dbReference type="ARBA" id="ARBA00004328"/>
    </source>
</evidence>
<keyword evidence="3" id="KW-0946">Virion</keyword>
<protein>
    <submittedName>
        <fullName evidence="5">Predicted protein</fullName>
    </submittedName>
</protein>
<sequence>MATTEHFYTGNGSTTSFAFTFPYLANVDVKVELDNVLKTENSSGQTNNDYTISNTNIVFNSAPGSGVIIHIYRNTNVDTAQATYAAGSSIRAVDLNNNQTQVLYSTQEAQSQIIRTTDIKDGAVNSTKIENNTIVNADINSSAAIDGSKIQASSGSNSGTMSAANFTKLGGIETGATADQTAAEIRTLVESASDSNVFTDADHTKLNGIESGATADQSVSEIKTLIAGSPLSNTHIAADADIAHSKLADVTSSQVLIGNASNVPTATSLSGDVTLNNAGVVTIANDAVEIGMIGCEQTTITDSDSHLPTSGAVVDYVSSQLAPIGGLEVIANEVSFPNTQPAAGVVISITDAGGVVFNGSGSSTTGRTLGGATVTINNAPTALNSETLVAGAGLMVSSTGSSNIYNYHKLFVKESDVVQLSDDINDFNSRYRIAASAPTSNNDEGDLYFDTAANKMFVYDGSAWGQVTSTGEFKILGIKDNGQAHNGSGPTFNGSNDRFDLFENASAADISQASQLLVVLNGVIQKPNDGSFSGTEEGYYLDGTDGIRFCDPPASGSTLFITKQGSATQINTPADNTITQAKIAVDAVDEQRLQVSNAPTNGYYLQAQSGNTGGLTWAAVPNPDLTQLSASNLTSGTIPDARFPSTLPAVSGANLTGLPPSCTGGGSDEIFWENGQTVTTNYTITNNKNAMSAGPITINNGIAVTIGTGENWTIV</sequence>
<dbReference type="Pfam" id="PF03906">
    <property type="entry name" value="Phage_T7_tail"/>
    <property type="match status" value="1"/>
</dbReference>
<keyword evidence="2" id="KW-1227">Viral tail protein</keyword>
<gene>
    <name evidence="5" type="ORF">PCPG_00035</name>
</gene>
<organism evidence="5 6">
    <name type="scientific">Prochlorococcus phage P-SSP7</name>
    <dbReference type="NCBI Taxonomy" id="268748"/>
    <lineage>
        <taxon>Viruses</taxon>
        <taxon>Duplodnaviria</taxon>
        <taxon>Heunggongvirae</taxon>
        <taxon>Uroviricota</taxon>
        <taxon>Caudoviricetes</taxon>
        <taxon>Autographivirales</taxon>
        <taxon>Sechaudvirinae</taxon>
        <taxon>Tiamatvirus</taxon>
    </lineage>
</organism>
<feature type="domain" description="Bacteriophage T7 tail fibre protein-like N-terminal" evidence="4">
    <location>
        <begin position="7"/>
        <end position="119"/>
    </location>
</feature>
<evidence type="ECO:0000313" key="5">
    <source>
        <dbReference type="EMBL" id="ACY76238.1"/>
    </source>
</evidence>
<dbReference type="Proteomes" id="UP000258925">
    <property type="component" value="Segment"/>
</dbReference>
<name>D1LWH9_BPPRP</name>
<organismHost>
    <name type="scientific">Prochlorococcus</name>
    <dbReference type="NCBI Taxonomy" id="1218"/>
</organismHost>
<reference evidence="5 6" key="1">
    <citation type="submission" date="2009-10" db="EMBL/GenBank/DDBJ databases">
        <title>The Genome Sequence of Prochlorococcus phage P-SSP7.</title>
        <authorList>
            <consortium name="The Broad Institute Genome Sequencing Platform"/>
            <person name="Henn M.R."/>
            <person name="Sullivan M.S."/>
            <person name="Osburne M.S."/>
            <person name="Levin J."/>
            <person name="Malboeuf C."/>
            <person name="Casali M."/>
            <person name="Russ C."/>
            <person name="Lennon N."/>
            <person name="Chapman S.B."/>
            <person name="Erlich R."/>
            <person name="Young S.K."/>
            <person name="Koehrsen M."/>
            <person name="Yandava C."/>
            <person name="Zeng Q."/>
            <person name="Alvarado L."/>
            <person name="Anderson S."/>
            <person name="Berlin A."/>
            <person name="Borenstein D."/>
            <person name="Chen Z."/>
            <person name="Engels R."/>
            <person name="Freedman E."/>
            <person name="Gellesch M."/>
            <person name="Goldberg J."/>
            <person name="Green L."/>
            <person name="Griggs A."/>
            <person name="Gujja S."/>
            <person name="Heilman E.R."/>
            <person name="Heiman D."/>
            <person name="Hepburn T."/>
            <person name="Howarth C."/>
            <person name="Jen D."/>
            <person name="Larson L."/>
            <person name="Lewis B."/>
            <person name="Mehta T."/>
            <person name="Park D."/>
            <person name="Pearson M."/>
            <person name="Richards J."/>
            <person name="Rizzolo K."/>
            <person name="Roberts A."/>
            <person name="Ryan E."/>
            <person name="Saif S."/>
            <person name="Shea T."/>
            <person name="Shenoy N."/>
            <person name="Sisk P."/>
            <person name="Stolte C."/>
            <person name="Sykes S."/>
            <person name="Walk T."/>
            <person name="White J."/>
            <person name="Yu Q."/>
            <person name="Coleman M.L."/>
            <person name="Huang K.H."/>
            <person name="Weigele P.R."/>
            <person name="DeFrancesco A.S."/>
            <person name="Kern S.E."/>
            <person name="Thompson L.R."/>
            <person name="Fu R."/>
            <person name="Hombeck B."/>
            <person name="Chisholm S.W."/>
            <person name="Haas B."/>
            <person name="Nusbaum C."/>
            <person name="Birren B."/>
        </authorList>
    </citation>
    <scope>NUCLEOTIDE SEQUENCE [LARGE SCALE GENOMIC DNA]</scope>
    <source>
        <strain evidence="5 6">P-SSP7</strain>
    </source>
</reference>